<comment type="caution">
    <text evidence="5">The sequence shown here is derived from an EMBL/GenBank/DDBJ whole genome shotgun (WGS) entry which is preliminary data.</text>
</comment>
<dbReference type="EMBL" id="JAASRM010000001">
    <property type="protein sequence ID" value="NIK90235.1"/>
    <property type="molecule type" value="Genomic_DNA"/>
</dbReference>
<dbReference type="Pfam" id="PF01022">
    <property type="entry name" value="HTH_5"/>
    <property type="match status" value="1"/>
</dbReference>
<dbReference type="PANTHER" id="PTHR43132">
    <property type="entry name" value="ARSENICAL RESISTANCE OPERON REPRESSOR ARSR-RELATED"/>
    <property type="match status" value="1"/>
</dbReference>
<feature type="domain" description="HTH arsR-type" evidence="4">
    <location>
        <begin position="43"/>
        <end position="136"/>
    </location>
</feature>
<dbReference type="Gene3D" id="1.10.10.10">
    <property type="entry name" value="Winged helix-like DNA-binding domain superfamily/Winged helix DNA-binding domain"/>
    <property type="match status" value="1"/>
</dbReference>
<dbReference type="SMART" id="SM00418">
    <property type="entry name" value="HTH_ARSR"/>
    <property type="match status" value="1"/>
</dbReference>
<organism evidence="5 6">
    <name type="scientific">Rhizomicrobium palustre</name>
    <dbReference type="NCBI Taxonomy" id="189966"/>
    <lineage>
        <taxon>Bacteria</taxon>
        <taxon>Pseudomonadati</taxon>
        <taxon>Pseudomonadota</taxon>
        <taxon>Alphaproteobacteria</taxon>
        <taxon>Micropepsales</taxon>
        <taxon>Micropepsaceae</taxon>
        <taxon>Rhizomicrobium</taxon>
    </lineage>
</organism>
<dbReference type="PROSITE" id="PS50987">
    <property type="entry name" value="HTH_ARSR_2"/>
    <property type="match status" value="1"/>
</dbReference>
<dbReference type="NCBIfam" id="NF033788">
    <property type="entry name" value="HTH_metalloreg"/>
    <property type="match status" value="1"/>
</dbReference>
<keyword evidence="6" id="KW-1185">Reference proteome</keyword>
<dbReference type="InterPro" id="IPR036388">
    <property type="entry name" value="WH-like_DNA-bd_sf"/>
</dbReference>
<keyword evidence="3" id="KW-0804">Transcription</keyword>
<keyword evidence="1" id="KW-0805">Transcription regulation</keyword>
<dbReference type="AlphaFoldDB" id="A0A846N443"/>
<dbReference type="PANTHER" id="PTHR43132:SF2">
    <property type="entry name" value="ARSENICAL RESISTANCE OPERON REPRESSOR ARSR-RELATED"/>
    <property type="match status" value="1"/>
</dbReference>
<dbReference type="InterPro" id="IPR001845">
    <property type="entry name" value="HTH_ArsR_DNA-bd_dom"/>
</dbReference>
<dbReference type="InterPro" id="IPR051011">
    <property type="entry name" value="Metal_resp_trans_reg"/>
</dbReference>
<evidence type="ECO:0000313" key="6">
    <source>
        <dbReference type="Proteomes" id="UP000570514"/>
    </source>
</evidence>
<dbReference type="GO" id="GO:0003700">
    <property type="term" value="F:DNA-binding transcription factor activity"/>
    <property type="evidence" value="ECO:0007669"/>
    <property type="project" value="InterPro"/>
</dbReference>
<sequence>MMGPGALISAAPSSWAMLFTLVSANIGVKDIALAASDSRNLKVMAKKADEAAALMRSLSHGARLKVLCELSAGEKSVGELVELSGLSQSALSQHLARLREENLVATRREAQTIYYSVADPKVLKLVRLLYELYCGK</sequence>
<protein>
    <submittedName>
        <fullName evidence="5">DNA-binding transcriptional ArsR family regulator</fullName>
    </submittedName>
</protein>
<evidence type="ECO:0000256" key="1">
    <source>
        <dbReference type="ARBA" id="ARBA00023015"/>
    </source>
</evidence>
<evidence type="ECO:0000256" key="2">
    <source>
        <dbReference type="ARBA" id="ARBA00023125"/>
    </source>
</evidence>
<reference evidence="5 6" key="1">
    <citation type="submission" date="2020-03" db="EMBL/GenBank/DDBJ databases">
        <title>Genomic Encyclopedia of Type Strains, Phase IV (KMG-IV): sequencing the most valuable type-strain genomes for metagenomic binning, comparative biology and taxonomic classification.</title>
        <authorList>
            <person name="Goeker M."/>
        </authorList>
    </citation>
    <scope>NUCLEOTIDE SEQUENCE [LARGE SCALE GENOMIC DNA]</scope>
    <source>
        <strain evidence="5 6">DSM 19867</strain>
    </source>
</reference>
<dbReference type="SUPFAM" id="SSF46785">
    <property type="entry name" value="Winged helix' DNA-binding domain"/>
    <property type="match status" value="1"/>
</dbReference>
<dbReference type="CDD" id="cd00090">
    <property type="entry name" value="HTH_ARSR"/>
    <property type="match status" value="1"/>
</dbReference>
<accession>A0A846N443</accession>
<dbReference type="GO" id="GO:0003677">
    <property type="term" value="F:DNA binding"/>
    <property type="evidence" value="ECO:0007669"/>
    <property type="project" value="UniProtKB-KW"/>
</dbReference>
<dbReference type="InterPro" id="IPR036390">
    <property type="entry name" value="WH_DNA-bd_sf"/>
</dbReference>
<dbReference type="InterPro" id="IPR011991">
    <property type="entry name" value="ArsR-like_HTH"/>
</dbReference>
<keyword evidence="2 5" id="KW-0238">DNA-binding</keyword>
<name>A0A846N443_9PROT</name>
<gene>
    <name evidence="5" type="ORF">FHS83_003553</name>
</gene>
<proteinExistence type="predicted"/>
<dbReference type="Proteomes" id="UP000570514">
    <property type="component" value="Unassembled WGS sequence"/>
</dbReference>
<evidence type="ECO:0000256" key="3">
    <source>
        <dbReference type="ARBA" id="ARBA00023163"/>
    </source>
</evidence>
<evidence type="ECO:0000259" key="4">
    <source>
        <dbReference type="PROSITE" id="PS50987"/>
    </source>
</evidence>
<dbReference type="PRINTS" id="PR00778">
    <property type="entry name" value="HTHARSR"/>
</dbReference>
<evidence type="ECO:0000313" key="5">
    <source>
        <dbReference type="EMBL" id="NIK90235.1"/>
    </source>
</evidence>